<dbReference type="GO" id="GO:0005737">
    <property type="term" value="C:cytoplasm"/>
    <property type="evidence" value="ECO:0007669"/>
    <property type="project" value="UniProtKB-SubCell"/>
</dbReference>
<gene>
    <name evidence="5" type="primary">xseA</name>
    <name evidence="10" type="ORF">AF333_09090</name>
    <name evidence="11" type="ORF">SAMN04487909_10344</name>
</gene>
<evidence type="ECO:0000256" key="6">
    <source>
        <dbReference type="RuleBase" id="RU004355"/>
    </source>
</evidence>
<keyword evidence="2 5" id="KW-0540">Nuclease</keyword>
<keyword evidence="7" id="KW-0175">Coiled coil</keyword>
<dbReference type="Proteomes" id="UP000182836">
    <property type="component" value="Unassembled WGS sequence"/>
</dbReference>
<dbReference type="EMBL" id="LGUG01000004">
    <property type="protein sequence ID" value="KON95602.1"/>
    <property type="molecule type" value="Genomic_DNA"/>
</dbReference>
<evidence type="ECO:0000259" key="8">
    <source>
        <dbReference type="Pfam" id="PF02601"/>
    </source>
</evidence>
<comment type="subcellular location">
    <subcellularLocation>
        <location evidence="5 6">Cytoplasm</location>
    </subcellularLocation>
</comment>
<dbReference type="Pfam" id="PF02601">
    <property type="entry name" value="Exonuc_VII_L"/>
    <property type="match status" value="1"/>
</dbReference>
<evidence type="ECO:0000313" key="12">
    <source>
        <dbReference type="Proteomes" id="UP000037269"/>
    </source>
</evidence>
<dbReference type="PANTHER" id="PTHR30008:SF0">
    <property type="entry name" value="EXODEOXYRIBONUCLEASE 7 LARGE SUBUNIT"/>
    <property type="match status" value="1"/>
</dbReference>
<dbReference type="AlphaFoldDB" id="A0A0D1V8P5"/>
<dbReference type="Proteomes" id="UP000037269">
    <property type="component" value="Unassembled WGS sequence"/>
</dbReference>
<reference evidence="10 12" key="1">
    <citation type="submission" date="2015-07" db="EMBL/GenBank/DDBJ databases">
        <title>Fjat-14205 dsm 2895.</title>
        <authorList>
            <person name="Liu B."/>
            <person name="Wang J."/>
            <person name="Zhu Y."/>
            <person name="Liu G."/>
            <person name="Chen Q."/>
            <person name="Chen Z."/>
            <person name="Lan J."/>
            <person name="Che J."/>
            <person name="Ge C."/>
            <person name="Shi H."/>
            <person name="Pan Z."/>
            <person name="Liu X."/>
        </authorList>
    </citation>
    <scope>NUCLEOTIDE SEQUENCE [LARGE SCALE GENOMIC DNA]</scope>
    <source>
        <strain evidence="10 12">DSM 2895</strain>
    </source>
</reference>
<feature type="coiled-coil region" evidence="7">
    <location>
        <begin position="282"/>
        <end position="388"/>
    </location>
</feature>
<dbReference type="CDD" id="cd04489">
    <property type="entry name" value="ExoVII_LU_OBF"/>
    <property type="match status" value="1"/>
</dbReference>
<dbReference type="EMBL" id="FNED01000003">
    <property type="protein sequence ID" value="SDI31544.1"/>
    <property type="molecule type" value="Genomic_DNA"/>
</dbReference>
<evidence type="ECO:0000313" key="11">
    <source>
        <dbReference type="EMBL" id="SDI31544.1"/>
    </source>
</evidence>
<comment type="similarity">
    <text evidence="5 6">Belongs to the XseA family.</text>
</comment>
<name>A0A0D1V8P5_ANEMI</name>
<organism evidence="10 12">
    <name type="scientific">Aneurinibacillus migulanus</name>
    <name type="common">Bacillus migulanus</name>
    <dbReference type="NCBI Taxonomy" id="47500"/>
    <lineage>
        <taxon>Bacteria</taxon>
        <taxon>Bacillati</taxon>
        <taxon>Bacillota</taxon>
        <taxon>Bacilli</taxon>
        <taxon>Bacillales</taxon>
        <taxon>Paenibacillaceae</taxon>
        <taxon>Aneurinibacillus group</taxon>
        <taxon>Aneurinibacillus</taxon>
    </lineage>
</organism>
<feature type="domain" description="OB-fold nucleic acid binding" evidence="9">
    <location>
        <begin position="8"/>
        <end position="103"/>
    </location>
</feature>
<dbReference type="Pfam" id="PF13742">
    <property type="entry name" value="tRNA_anti_2"/>
    <property type="match status" value="1"/>
</dbReference>
<dbReference type="InterPro" id="IPR025824">
    <property type="entry name" value="OB-fold_nuc-bd_dom"/>
</dbReference>
<evidence type="ECO:0000313" key="10">
    <source>
        <dbReference type="EMBL" id="KON95602.1"/>
    </source>
</evidence>
<comment type="subunit">
    <text evidence="5">Heterooligomer composed of large and small subunits.</text>
</comment>
<dbReference type="InterPro" id="IPR003753">
    <property type="entry name" value="Exonuc_VII_L"/>
</dbReference>
<dbReference type="PANTHER" id="PTHR30008">
    <property type="entry name" value="EXODEOXYRIBONUCLEASE 7 LARGE SUBUNIT"/>
    <property type="match status" value="1"/>
</dbReference>
<dbReference type="GO" id="GO:0006308">
    <property type="term" value="P:DNA catabolic process"/>
    <property type="evidence" value="ECO:0007669"/>
    <property type="project" value="UniProtKB-UniRule"/>
</dbReference>
<evidence type="ECO:0000256" key="7">
    <source>
        <dbReference type="SAM" id="Coils"/>
    </source>
</evidence>
<dbReference type="GO" id="GO:0003676">
    <property type="term" value="F:nucleic acid binding"/>
    <property type="evidence" value="ECO:0007669"/>
    <property type="project" value="InterPro"/>
</dbReference>
<protein>
    <recommendedName>
        <fullName evidence="5">Exodeoxyribonuclease 7 large subunit</fullName>
        <ecNumber evidence="5">3.1.11.6</ecNumber>
    </recommendedName>
    <alternativeName>
        <fullName evidence="5">Exodeoxyribonuclease VII large subunit</fullName>
        <shortName evidence="5">Exonuclease VII large subunit</shortName>
    </alternativeName>
</protein>
<evidence type="ECO:0000256" key="4">
    <source>
        <dbReference type="ARBA" id="ARBA00022839"/>
    </source>
</evidence>
<dbReference type="EC" id="3.1.11.6" evidence="5"/>
<keyword evidence="3 5" id="KW-0378">Hydrolase</keyword>
<dbReference type="GO" id="GO:0008855">
    <property type="term" value="F:exodeoxyribonuclease VII activity"/>
    <property type="evidence" value="ECO:0007669"/>
    <property type="project" value="UniProtKB-UniRule"/>
</dbReference>
<dbReference type="GeneID" id="42305354"/>
<reference evidence="11 13" key="2">
    <citation type="submission" date="2016-10" db="EMBL/GenBank/DDBJ databases">
        <authorList>
            <person name="de Groot N.N."/>
        </authorList>
    </citation>
    <scope>NUCLEOTIDE SEQUENCE [LARGE SCALE GENOMIC DNA]</scope>
    <source>
        <strain evidence="11 13">DSM 2895</strain>
    </source>
</reference>
<evidence type="ECO:0000256" key="3">
    <source>
        <dbReference type="ARBA" id="ARBA00022801"/>
    </source>
</evidence>
<accession>A0A0D1V8P5</accession>
<dbReference type="STRING" id="47500.AF333_09090"/>
<feature type="domain" description="Exonuclease VII large subunit C-terminal" evidence="8">
    <location>
        <begin position="126"/>
        <end position="443"/>
    </location>
</feature>
<proteinExistence type="inferred from homology"/>
<dbReference type="PATRIC" id="fig|47500.8.peg.7056"/>
<comment type="function">
    <text evidence="5">Bidirectionally degrades single-stranded DNA into large acid-insoluble oligonucleotides, which are then degraded further into small acid-soluble oligonucleotides.</text>
</comment>
<evidence type="ECO:0000313" key="13">
    <source>
        <dbReference type="Proteomes" id="UP000182836"/>
    </source>
</evidence>
<keyword evidence="1 5" id="KW-0963">Cytoplasm</keyword>
<evidence type="ECO:0000256" key="2">
    <source>
        <dbReference type="ARBA" id="ARBA00022722"/>
    </source>
</evidence>
<evidence type="ECO:0000256" key="1">
    <source>
        <dbReference type="ARBA" id="ARBA00022490"/>
    </source>
</evidence>
<dbReference type="OrthoDB" id="9802795at2"/>
<keyword evidence="4 5" id="KW-0269">Exonuclease</keyword>
<dbReference type="GO" id="GO:0009318">
    <property type="term" value="C:exodeoxyribonuclease VII complex"/>
    <property type="evidence" value="ECO:0007669"/>
    <property type="project" value="UniProtKB-UniRule"/>
</dbReference>
<evidence type="ECO:0000256" key="5">
    <source>
        <dbReference type="HAMAP-Rule" id="MF_00378"/>
    </source>
</evidence>
<dbReference type="InterPro" id="IPR020579">
    <property type="entry name" value="Exonuc_VII_lsu_C"/>
</dbReference>
<dbReference type="NCBIfam" id="TIGR00237">
    <property type="entry name" value="xseA"/>
    <property type="match status" value="1"/>
</dbReference>
<keyword evidence="12" id="KW-1185">Reference proteome</keyword>
<sequence>MQDTRQIFSVRDLTRYIKDAFDFDEVLQNVWVRGELSNFVHHSRGHMYFTVKDEECKIKGVMFAGNNRYLKFIPKNGTRVLIRGSVSVYERDGQYQLYAKEMQPDGIGSLYMAFEQLKEKLEKEGLFDERNKKAIPRYPSRIGVITSPTGAAVRDIITTIRRRYPVANVLLYPVAVQGEHAAPSISRAINEMNERQDVDVLIVGRGGGSIEELWAFNEEAVARSISCSRIPVISAVGHETDYTIADFVADVRAATPTAAAELAVPHIQELHHRIDVLSGRVATSLRHQVKRLRERLERLQRSYVLRQPERHVMQYEQELDRLQQRLVRATEQYRIQKQARWKEMHRHLLQYNPTATIQRERERLHNRQERLERAMRMLVKEREQKLDRQIGKLDALSPLKVMKRGYSLVFKEAEGKQNLVTAVGQTAVGEKVAVRLADGALICRVEETQKGDING</sequence>
<dbReference type="HAMAP" id="MF_00378">
    <property type="entry name" value="Exonuc_7_L"/>
    <property type="match status" value="1"/>
</dbReference>
<comment type="catalytic activity">
    <reaction evidence="5 6">
        <text>Exonucleolytic cleavage in either 5'- to 3'- or 3'- to 5'-direction to yield nucleoside 5'-phosphates.</text>
        <dbReference type="EC" id="3.1.11.6"/>
    </reaction>
</comment>
<evidence type="ECO:0000259" key="9">
    <source>
        <dbReference type="Pfam" id="PF13742"/>
    </source>
</evidence>
<dbReference type="RefSeq" id="WP_043066138.1">
    <property type="nucleotide sequence ID" value="NZ_BJOA01000029.1"/>
</dbReference>